<reference evidence="1" key="1">
    <citation type="submission" date="2023-04" db="EMBL/GenBank/DDBJ databases">
        <authorList>
            <person name="Vijverberg K."/>
            <person name="Xiong W."/>
            <person name="Schranz E."/>
        </authorList>
    </citation>
    <scope>NUCLEOTIDE SEQUENCE</scope>
</reference>
<dbReference type="AlphaFoldDB" id="A0AA35Z5N7"/>
<evidence type="ECO:0000313" key="2">
    <source>
        <dbReference type="Proteomes" id="UP001177003"/>
    </source>
</evidence>
<gene>
    <name evidence="1" type="ORF">LSALG_LOCUS25795</name>
</gene>
<proteinExistence type="predicted"/>
<sequence>MHPSSNNGASGSKLRGKSIPTKVTLSSAFKKENSSDDEAKYLMGQVIEFHTDTSHDSDGILNANSLHTVDDLKLEWDDASEHQVKNHVNLSSIDDDEPFDRFFLAMNFLGVEAVGAVFCGED</sequence>
<name>A0AA35Z5N7_LACSI</name>
<organism evidence="1 2">
    <name type="scientific">Lactuca saligna</name>
    <name type="common">Willowleaf lettuce</name>
    <dbReference type="NCBI Taxonomy" id="75948"/>
    <lineage>
        <taxon>Eukaryota</taxon>
        <taxon>Viridiplantae</taxon>
        <taxon>Streptophyta</taxon>
        <taxon>Embryophyta</taxon>
        <taxon>Tracheophyta</taxon>
        <taxon>Spermatophyta</taxon>
        <taxon>Magnoliopsida</taxon>
        <taxon>eudicotyledons</taxon>
        <taxon>Gunneridae</taxon>
        <taxon>Pentapetalae</taxon>
        <taxon>asterids</taxon>
        <taxon>campanulids</taxon>
        <taxon>Asterales</taxon>
        <taxon>Asteraceae</taxon>
        <taxon>Cichorioideae</taxon>
        <taxon>Cichorieae</taxon>
        <taxon>Lactucinae</taxon>
        <taxon>Lactuca</taxon>
    </lineage>
</organism>
<evidence type="ECO:0000313" key="1">
    <source>
        <dbReference type="EMBL" id="CAI9286373.1"/>
    </source>
</evidence>
<protein>
    <submittedName>
        <fullName evidence="1">Uncharacterized protein</fullName>
    </submittedName>
</protein>
<dbReference type="EMBL" id="OX465081">
    <property type="protein sequence ID" value="CAI9286373.1"/>
    <property type="molecule type" value="Genomic_DNA"/>
</dbReference>
<dbReference type="Proteomes" id="UP001177003">
    <property type="component" value="Chromosome 5"/>
</dbReference>
<accession>A0AA35Z5N7</accession>
<keyword evidence="2" id="KW-1185">Reference proteome</keyword>